<dbReference type="GO" id="GO:0005886">
    <property type="term" value="C:plasma membrane"/>
    <property type="evidence" value="ECO:0007669"/>
    <property type="project" value="TreeGrafter"/>
</dbReference>
<dbReference type="Proteomes" id="UP000289166">
    <property type="component" value="Unassembled WGS sequence"/>
</dbReference>
<keyword evidence="4" id="KW-0547">Nucleotide-binding</keyword>
<evidence type="ECO:0000256" key="6">
    <source>
        <dbReference type="ARBA" id="ARBA00022840"/>
    </source>
</evidence>
<dbReference type="Gene3D" id="3.40.50.300">
    <property type="entry name" value="P-loop containing nucleotide triphosphate hydrolases"/>
    <property type="match status" value="1"/>
</dbReference>
<evidence type="ECO:0000259" key="9">
    <source>
        <dbReference type="Pfam" id="PF13614"/>
    </source>
</evidence>
<evidence type="ECO:0000256" key="2">
    <source>
        <dbReference type="ARBA" id="ARBA00011903"/>
    </source>
</evidence>
<feature type="domain" description="AAA" evidence="9">
    <location>
        <begin position="37"/>
        <end position="184"/>
    </location>
</feature>
<keyword evidence="6" id="KW-0067">ATP-binding</keyword>
<dbReference type="PANTHER" id="PTHR32309:SF13">
    <property type="entry name" value="FERRIC ENTEROBACTIN TRANSPORT PROTEIN FEPE"/>
    <property type="match status" value="1"/>
</dbReference>
<dbReference type="RefSeq" id="WP_069195694.1">
    <property type="nucleotide sequence ID" value="NZ_RLII01000006.1"/>
</dbReference>
<dbReference type="OrthoDB" id="9794577at2"/>
<proteinExistence type="inferred from homology"/>
<dbReference type="CDD" id="cd05387">
    <property type="entry name" value="BY-kinase"/>
    <property type="match status" value="1"/>
</dbReference>
<reference evidence="11" key="1">
    <citation type="submission" date="2018-11" db="EMBL/GenBank/DDBJ databases">
        <title>Genome sequencing of a novel mesophilic and cellulolytic organism within the genus Hungateiclostridium.</title>
        <authorList>
            <person name="Rettenmaier R."/>
            <person name="Liebl W."/>
            <person name="Zverlov V."/>
        </authorList>
    </citation>
    <scope>NUCLEOTIDE SEQUENCE [LARGE SCALE GENOMIC DNA]</scope>
    <source>
        <strain evidence="11">N2K1</strain>
    </source>
</reference>
<keyword evidence="5 10" id="KW-0418">Kinase</keyword>
<dbReference type="SUPFAM" id="SSF52540">
    <property type="entry name" value="P-loop containing nucleoside triphosphate hydrolases"/>
    <property type="match status" value="1"/>
</dbReference>
<organism evidence="10 11">
    <name type="scientific">Acetivibrio mesophilus</name>
    <dbReference type="NCBI Taxonomy" id="2487273"/>
    <lineage>
        <taxon>Bacteria</taxon>
        <taxon>Bacillati</taxon>
        <taxon>Bacillota</taxon>
        <taxon>Clostridia</taxon>
        <taxon>Eubacteriales</taxon>
        <taxon>Oscillospiraceae</taxon>
        <taxon>Acetivibrio</taxon>
    </lineage>
</organism>
<keyword evidence="11" id="KW-1185">Reference proteome</keyword>
<dbReference type="GO" id="GO:0005524">
    <property type="term" value="F:ATP binding"/>
    <property type="evidence" value="ECO:0007669"/>
    <property type="project" value="UniProtKB-KW"/>
</dbReference>
<evidence type="ECO:0000256" key="8">
    <source>
        <dbReference type="ARBA" id="ARBA00051245"/>
    </source>
</evidence>
<dbReference type="EMBL" id="RLII01000006">
    <property type="protein sequence ID" value="RXE59420.1"/>
    <property type="molecule type" value="Genomic_DNA"/>
</dbReference>
<dbReference type="InterPro" id="IPR050445">
    <property type="entry name" value="Bact_polysacc_biosynth/exp"/>
</dbReference>
<accession>A0A4Q0I527</accession>
<comment type="caution">
    <text evidence="10">The sequence shown here is derived from an EMBL/GenBank/DDBJ whole genome shotgun (WGS) entry which is preliminary data.</text>
</comment>
<dbReference type="EC" id="2.7.10.2" evidence="2"/>
<keyword evidence="7" id="KW-0829">Tyrosine-protein kinase</keyword>
<name>A0A4Q0I527_9FIRM</name>
<evidence type="ECO:0000256" key="1">
    <source>
        <dbReference type="ARBA" id="ARBA00007316"/>
    </source>
</evidence>
<evidence type="ECO:0000256" key="4">
    <source>
        <dbReference type="ARBA" id="ARBA00022741"/>
    </source>
</evidence>
<evidence type="ECO:0000256" key="7">
    <source>
        <dbReference type="ARBA" id="ARBA00023137"/>
    </source>
</evidence>
<dbReference type="InterPro" id="IPR025669">
    <property type="entry name" value="AAA_dom"/>
</dbReference>
<evidence type="ECO:0000313" key="10">
    <source>
        <dbReference type="EMBL" id="RXE59420.1"/>
    </source>
</evidence>
<evidence type="ECO:0000256" key="5">
    <source>
        <dbReference type="ARBA" id="ARBA00022777"/>
    </source>
</evidence>
<keyword evidence="3 10" id="KW-0808">Transferase</keyword>
<dbReference type="NCBIfam" id="TIGR01007">
    <property type="entry name" value="eps_fam"/>
    <property type="match status" value="1"/>
</dbReference>
<comment type="similarity">
    <text evidence="1">Belongs to the CpsD/CapB family.</text>
</comment>
<evidence type="ECO:0000313" key="11">
    <source>
        <dbReference type="Proteomes" id="UP000289166"/>
    </source>
</evidence>
<dbReference type="GO" id="GO:0004715">
    <property type="term" value="F:non-membrane spanning protein tyrosine kinase activity"/>
    <property type="evidence" value="ECO:0007669"/>
    <property type="project" value="UniProtKB-EC"/>
</dbReference>
<evidence type="ECO:0000256" key="3">
    <source>
        <dbReference type="ARBA" id="ARBA00022679"/>
    </source>
</evidence>
<dbReference type="AlphaFoldDB" id="A0A4Q0I527"/>
<protein>
    <recommendedName>
        <fullName evidence="2">non-specific protein-tyrosine kinase</fullName>
        <ecNumber evidence="2">2.7.10.2</ecNumber>
    </recommendedName>
</protein>
<dbReference type="InterPro" id="IPR005702">
    <property type="entry name" value="Wzc-like_C"/>
</dbReference>
<sequence>MSEISYVVKYDLNPTVEEAYKVLRANVQFCESSRKIRTIAITSYSPGEGKSTTSINLGISMAKAGMRVLYVDADIRKPMPFKYFMSSNLKGLTNYILGQAKLEEIINKTDISGFNFITCGIKTNNPVELITSDKFSNLIRELEKLYDTVIIDTPPLGSVIDAAVIAAQVDGTIIVIETNAVKCQNALRMKEQLVKANANILGAVLNKISKSEYKNYYGSYDYYNSRKKYIKMWSRLIKNLKSLKRGEHD</sequence>
<dbReference type="InterPro" id="IPR027417">
    <property type="entry name" value="P-loop_NTPase"/>
</dbReference>
<gene>
    <name evidence="10" type="ORF">EFD62_07090</name>
</gene>
<dbReference type="PANTHER" id="PTHR32309">
    <property type="entry name" value="TYROSINE-PROTEIN KINASE"/>
    <property type="match status" value="1"/>
</dbReference>
<comment type="catalytic activity">
    <reaction evidence="8">
        <text>L-tyrosyl-[protein] + ATP = O-phospho-L-tyrosyl-[protein] + ADP + H(+)</text>
        <dbReference type="Rhea" id="RHEA:10596"/>
        <dbReference type="Rhea" id="RHEA-COMP:10136"/>
        <dbReference type="Rhea" id="RHEA-COMP:20101"/>
        <dbReference type="ChEBI" id="CHEBI:15378"/>
        <dbReference type="ChEBI" id="CHEBI:30616"/>
        <dbReference type="ChEBI" id="CHEBI:46858"/>
        <dbReference type="ChEBI" id="CHEBI:61978"/>
        <dbReference type="ChEBI" id="CHEBI:456216"/>
        <dbReference type="EC" id="2.7.10.2"/>
    </reaction>
</comment>
<dbReference type="Pfam" id="PF13614">
    <property type="entry name" value="AAA_31"/>
    <property type="match status" value="1"/>
</dbReference>